<dbReference type="Proteomes" id="UP000092024">
    <property type="component" value="Unassembled WGS sequence"/>
</dbReference>
<dbReference type="Pfam" id="PF12732">
    <property type="entry name" value="YtxH"/>
    <property type="match status" value="1"/>
</dbReference>
<dbReference type="OrthoDB" id="9810874at2"/>
<evidence type="ECO:0008006" key="4">
    <source>
        <dbReference type="Google" id="ProtNLM"/>
    </source>
</evidence>
<dbReference type="AlphaFoldDB" id="A0A1A5YP30"/>
<proteinExistence type="predicted"/>
<gene>
    <name evidence="2" type="ORF">A7K91_19380</name>
</gene>
<feature type="region of interest" description="Disordered" evidence="1">
    <location>
        <begin position="139"/>
        <end position="169"/>
    </location>
</feature>
<accession>A0A1A5YP30</accession>
<organism evidence="2 3">
    <name type="scientific">Paenibacillus oryzae</name>
    <dbReference type="NCBI Taxonomy" id="1844972"/>
    <lineage>
        <taxon>Bacteria</taxon>
        <taxon>Bacillati</taxon>
        <taxon>Bacillota</taxon>
        <taxon>Bacilli</taxon>
        <taxon>Bacillales</taxon>
        <taxon>Paenibacillaceae</taxon>
        <taxon>Paenibacillus</taxon>
    </lineage>
</organism>
<dbReference type="InterPro" id="IPR024623">
    <property type="entry name" value="YtxH"/>
</dbReference>
<evidence type="ECO:0000313" key="3">
    <source>
        <dbReference type="Proteomes" id="UP000092024"/>
    </source>
</evidence>
<sequence length="169" mass="17230">MQKRKSNTGFLLGALAGGLLGSITALLFAPKSGKELRGDIASGAHKVGESTRSAATRATDATGRFAKEIGNGAARLFDRTKDAAGSAVHAFKGAKDGETGHDEGSIASISSLAVEASNELGELTDTGEKREAFAEAGEAVLGDIGGGNSRLTEQESEASREFSDEDISG</sequence>
<comment type="caution">
    <text evidence="2">The sequence shown here is derived from an EMBL/GenBank/DDBJ whole genome shotgun (WGS) entry which is preliminary data.</text>
</comment>
<dbReference type="STRING" id="1844972.A7K91_19380"/>
<evidence type="ECO:0000256" key="1">
    <source>
        <dbReference type="SAM" id="MobiDB-lite"/>
    </source>
</evidence>
<dbReference type="EMBL" id="LYPA01000038">
    <property type="protein sequence ID" value="OBR67376.1"/>
    <property type="molecule type" value="Genomic_DNA"/>
</dbReference>
<evidence type="ECO:0000313" key="2">
    <source>
        <dbReference type="EMBL" id="OBR67376.1"/>
    </source>
</evidence>
<dbReference type="PANTHER" id="PTHR35792:SF1">
    <property type="entry name" value="SLL0268 PROTEIN"/>
    <property type="match status" value="1"/>
</dbReference>
<dbReference type="PANTHER" id="PTHR35792">
    <property type="entry name" value="GENERAL STRESS PROTEIN"/>
    <property type="match status" value="1"/>
</dbReference>
<reference evidence="2 3" key="1">
    <citation type="submission" date="2016-05" db="EMBL/GenBank/DDBJ databases">
        <title>Paenibacillus oryzae. sp. nov., isolated from the rice root.</title>
        <authorList>
            <person name="Zhang J."/>
            <person name="Zhang X."/>
        </authorList>
    </citation>
    <scope>NUCLEOTIDE SEQUENCE [LARGE SCALE GENOMIC DNA]</scope>
    <source>
        <strain evidence="2 3">1DrF-4</strain>
    </source>
</reference>
<keyword evidence="3" id="KW-1185">Reference proteome</keyword>
<dbReference type="InterPro" id="IPR052928">
    <property type="entry name" value="Desiccation-related_membrane"/>
</dbReference>
<protein>
    <recommendedName>
        <fullName evidence="4">General stress protein</fullName>
    </recommendedName>
</protein>
<name>A0A1A5YP30_9BACL</name>